<evidence type="ECO:0000313" key="3">
    <source>
        <dbReference type="EMBL" id="KAH7934459.1"/>
    </source>
</evidence>
<proteinExistence type="predicted"/>
<organism evidence="3 4">
    <name type="scientific">Rhipicephalus sanguineus</name>
    <name type="common">Brown dog tick</name>
    <name type="synonym">Ixodes sanguineus</name>
    <dbReference type="NCBI Taxonomy" id="34632"/>
    <lineage>
        <taxon>Eukaryota</taxon>
        <taxon>Metazoa</taxon>
        <taxon>Ecdysozoa</taxon>
        <taxon>Arthropoda</taxon>
        <taxon>Chelicerata</taxon>
        <taxon>Arachnida</taxon>
        <taxon>Acari</taxon>
        <taxon>Parasitiformes</taxon>
        <taxon>Ixodida</taxon>
        <taxon>Ixodoidea</taxon>
        <taxon>Ixodidae</taxon>
        <taxon>Rhipicephalinae</taxon>
        <taxon>Rhipicephalus</taxon>
        <taxon>Rhipicephalus</taxon>
    </lineage>
</organism>
<dbReference type="SUPFAM" id="SSF56219">
    <property type="entry name" value="DNase I-like"/>
    <property type="match status" value="2"/>
</dbReference>
<dbReference type="AlphaFoldDB" id="A0A9D4SN76"/>
<dbReference type="VEuPathDB" id="VectorBase:RSAN_040282"/>
<dbReference type="InterPro" id="IPR005135">
    <property type="entry name" value="Endo/exonuclease/phosphatase"/>
</dbReference>
<feature type="compositionally biased region" description="Polar residues" evidence="1">
    <location>
        <begin position="434"/>
        <end position="450"/>
    </location>
</feature>
<accession>A0A9D4SN76</accession>
<name>A0A9D4SN76_RHISA</name>
<dbReference type="InterPro" id="IPR036691">
    <property type="entry name" value="Endo/exonu/phosph_ase_sf"/>
</dbReference>
<evidence type="ECO:0000256" key="1">
    <source>
        <dbReference type="SAM" id="MobiDB-lite"/>
    </source>
</evidence>
<feature type="region of interest" description="Disordered" evidence="1">
    <location>
        <begin position="794"/>
        <end position="840"/>
    </location>
</feature>
<feature type="compositionally biased region" description="Low complexity" evidence="1">
    <location>
        <begin position="189"/>
        <end position="203"/>
    </location>
</feature>
<reference evidence="3" key="1">
    <citation type="journal article" date="2020" name="Cell">
        <title>Large-Scale Comparative Analyses of Tick Genomes Elucidate Their Genetic Diversity and Vector Capacities.</title>
        <authorList>
            <consortium name="Tick Genome and Microbiome Consortium (TIGMIC)"/>
            <person name="Jia N."/>
            <person name="Wang J."/>
            <person name="Shi W."/>
            <person name="Du L."/>
            <person name="Sun Y."/>
            <person name="Zhan W."/>
            <person name="Jiang J.F."/>
            <person name="Wang Q."/>
            <person name="Zhang B."/>
            <person name="Ji P."/>
            <person name="Bell-Sakyi L."/>
            <person name="Cui X.M."/>
            <person name="Yuan T.T."/>
            <person name="Jiang B.G."/>
            <person name="Yang W.F."/>
            <person name="Lam T.T."/>
            <person name="Chang Q.C."/>
            <person name="Ding S.J."/>
            <person name="Wang X.J."/>
            <person name="Zhu J.G."/>
            <person name="Ruan X.D."/>
            <person name="Zhao L."/>
            <person name="Wei J.T."/>
            <person name="Ye R.Z."/>
            <person name="Que T.C."/>
            <person name="Du C.H."/>
            <person name="Zhou Y.H."/>
            <person name="Cheng J.X."/>
            <person name="Dai P.F."/>
            <person name="Guo W.B."/>
            <person name="Han X.H."/>
            <person name="Huang E.J."/>
            <person name="Li L.F."/>
            <person name="Wei W."/>
            <person name="Gao Y.C."/>
            <person name="Liu J.Z."/>
            <person name="Shao H.Z."/>
            <person name="Wang X."/>
            <person name="Wang C.C."/>
            <person name="Yang T.C."/>
            <person name="Huo Q.B."/>
            <person name="Li W."/>
            <person name="Chen H.Y."/>
            <person name="Chen S.E."/>
            <person name="Zhou L.G."/>
            <person name="Ni X.B."/>
            <person name="Tian J.H."/>
            <person name="Sheng Y."/>
            <person name="Liu T."/>
            <person name="Pan Y.S."/>
            <person name="Xia L.Y."/>
            <person name="Li J."/>
            <person name="Zhao F."/>
            <person name="Cao W.C."/>
        </authorList>
    </citation>
    <scope>NUCLEOTIDE SEQUENCE</scope>
    <source>
        <strain evidence="3">Rsan-2018</strain>
    </source>
</reference>
<protein>
    <recommendedName>
        <fullName evidence="2">Endonuclease/exonuclease/phosphatase domain-containing protein</fullName>
    </recommendedName>
</protein>
<comment type="caution">
    <text evidence="3">The sequence shown here is derived from an EMBL/GenBank/DDBJ whole genome shotgun (WGS) entry which is preliminary data.</text>
</comment>
<gene>
    <name evidence="3" type="ORF">HPB52_025708</name>
</gene>
<dbReference type="Pfam" id="PF14529">
    <property type="entry name" value="Exo_endo_phos_2"/>
    <property type="match status" value="2"/>
</dbReference>
<feature type="compositionally biased region" description="Basic residues" evidence="1">
    <location>
        <begin position="816"/>
        <end position="828"/>
    </location>
</feature>
<reference evidence="3" key="2">
    <citation type="submission" date="2021-09" db="EMBL/GenBank/DDBJ databases">
        <authorList>
            <person name="Jia N."/>
            <person name="Wang J."/>
            <person name="Shi W."/>
            <person name="Du L."/>
            <person name="Sun Y."/>
            <person name="Zhan W."/>
            <person name="Jiang J."/>
            <person name="Wang Q."/>
            <person name="Zhang B."/>
            <person name="Ji P."/>
            <person name="Sakyi L.B."/>
            <person name="Cui X."/>
            <person name="Yuan T."/>
            <person name="Jiang B."/>
            <person name="Yang W."/>
            <person name="Lam T.T.-Y."/>
            <person name="Chang Q."/>
            <person name="Ding S."/>
            <person name="Wang X."/>
            <person name="Zhu J."/>
            <person name="Ruan X."/>
            <person name="Zhao L."/>
            <person name="Wei J."/>
            <person name="Que T."/>
            <person name="Du C."/>
            <person name="Cheng J."/>
            <person name="Dai P."/>
            <person name="Han X."/>
            <person name="Huang E."/>
            <person name="Gao Y."/>
            <person name="Liu J."/>
            <person name="Shao H."/>
            <person name="Ye R."/>
            <person name="Li L."/>
            <person name="Wei W."/>
            <person name="Wang X."/>
            <person name="Wang C."/>
            <person name="Huo Q."/>
            <person name="Li W."/>
            <person name="Guo W."/>
            <person name="Chen H."/>
            <person name="Chen S."/>
            <person name="Zhou L."/>
            <person name="Zhou L."/>
            <person name="Ni X."/>
            <person name="Tian J."/>
            <person name="Zhou Y."/>
            <person name="Sheng Y."/>
            <person name="Liu T."/>
            <person name="Pan Y."/>
            <person name="Xia L."/>
            <person name="Li J."/>
            <person name="Zhao F."/>
            <person name="Cao W."/>
        </authorList>
    </citation>
    <scope>NUCLEOTIDE SEQUENCE</scope>
    <source>
        <strain evidence="3">Rsan-2018</strain>
        <tissue evidence="3">Larvae</tissue>
    </source>
</reference>
<evidence type="ECO:0000259" key="2">
    <source>
        <dbReference type="Pfam" id="PF14529"/>
    </source>
</evidence>
<dbReference type="Gene3D" id="3.60.10.10">
    <property type="entry name" value="Endonuclease/exonuclease/phosphatase"/>
    <property type="match status" value="2"/>
</dbReference>
<keyword evidence="4" id="KW-1185">Reference proteome</keyword>
<feature type="domain" description="Endonuclease/exonuclease/phosphatase" evidence="2">
    <location>
        <begin position="5"/>
        <end position="81"/>
    </location>
</feature>
<evidence type="ECO:0000313" key="4">
    <source>
        <dbReference type="Proteomes" id="UP000821837"/>
    </source>
</evidence>
<feature type="compositionally biased region" description="Low complexity" evidence="1">
    <location>
        <begin position="829"/>
        <end position="840"/>
    </location>
</feature>
<dbReference type="GO" id="GO:0003824">
    <property type="term" value="F:catalytic activity"/>
    <property type="evidence" value="ECO:0007669"/>
    <property type="project" value="InterPro"/>
</dbReference>
<sequence>MAKASHRDSLILLGDFNAAHTEWEKTAQQHNLTLMNLPNSPTRIGNSVERDTTPDLAFSNADRHTTWQRLEETLGSDHHIISISICTSKMRRPLGKARITDWNRFRERQQDWTLDNCAPTNATAWEEAIKQFKESALAFHPAPLPRPVATGMECVVEGHTISAEEWSDGSWQPSPGFRAQEKRRLELRQATPHQNAAQQATATRNDMKPRPPPQRKRGPLPRMPADTIHIVGRPKTPVDLTKLPPWQLYEALLKAASLPDQPPASRDKLRVHPTNNTFTISVPDSVRAQAYLRITSLQIGDRTIEFHVYAPPPDDAFRGIMFNAYDSFTDDEILKDLQESNSSMPVVSGRRMGEPTTYSSPCLETVCPDGYSITASTFASTLLPKSRSCFMSQVGHRTTFAPIQNATAAPVVARPPADPTGYSTDVPCPRTQPGAPQQHSSSILRTSRPPSQERRFNSSSSPLPCSPNSSQGSSPSSSTPVQEARLGPRTPESLKRADVVARCTETSTPSTLPGYATYHQLGSHAYLCTSTLVHNGLTAVQHEIEATGISTPHRSLFVLNVYSSPREKAADFSHLFSETIALVGDAQLLLLGDINARHPDWGYVHTDPKGRKLWSLVQDLRLNLLNDPQQPPTRIGNSVCRDTSLDLTLCKNTRLSKKPKATARITEWPKFRKLREERASDTITDINEWITSLQEHVQAKPARWRPPPTCTQPTHASSCGTHTLASCAGGDGSVKNKKLRRRLETSARNREPQSRPRATAMGPALQRLLHRYPGTDAELLDELALRYVSLASQTPAGELPPSRRPSNVRPTLSLATRRKRASRARRASRSSYCFARSRPP</sequence>
<dbReference type="Proteomes" id="UP000821837">
    <property type="component" value="Unassembled WGS sequence"/>
</dbReference>
<feature type="region of interest" description="Disordered" evidence="1">
    <location>
        <begin position="728"/>
        <end position="763"/>
    </location>
</feature>
<feature type="region of interest" description="Disordered" evidence="1">
    <location>
        <begin position="189"/>
        <end position="228"/>
    </location>
</feature>
<feature type="region of interest" description="Disordered" evidence="1">
    <location>
        <begin position="411"/>
        <end position="497"/>
    </location>
</feature>
<dbReference type="EMBL" id="JABSTV010001267">
    <property type="protein sequence ID" value="KAH7934459.1"/>
    <property type="molecule type" value="Genomic_DNA"/>
</dbReference>
<feature type="domain" description="Endonuclease/exonuclease/phosphatase" evidence="2">
    <location>
        <begin position="557"/>
        <end position="656"/>
    </location>
</feature>
<feature type="compositionally biased region" description="Polar residues" evidence="1">
    <location>
        <begin position="804"/>
        <end position="814"/>
    </location>
</feature>
<feature type="compositionally biased region" description="Basic and acidic residues" evidence="1">
    <location>
        <begin position="742"/>
        <end position="754"/>
    </location>
</feature>
<feature type="compositionally biased region" description="Low complexity" evidence="1">
    <location>
        <begin position="458"/>
        <end position="480"/>
    </location>
</feature>